<dbReference type="SMART" id="SM00173">
    <property type="entry name" value="RAS"/>
    <property type="match status" value="1"/>
</dbReference>
<protein>
    <recommendedName>
        <fullName evidence="5">Small GTP-binding protein</fullName>
    </recommendedName>
</protein>
<gene>
    <name evidence="3" type="ORF">M9Y10_021273</name>
</gene>
<keyword evidence="2" id="KW-0342">GTP-binding</keyword>
<dbReference type="PRINTS" id="PR00449">
    <property type="entry name" value="RASTRNSFRMNG"/>
</dbReference>
<sequence length="203" mass="23065">MIPKMKPYKVTLIGDPLVGKTMISNSLVNKPFNDNYKATVGASMVKIQYNDKETGEPTWFYLWDTAGQEKYKSLAPVYFQDSDSVIIVYDVADEKSFQNVLSWHKLYKDNVSKFEDRKILIVGNKIDLRGNGQMEDDQSTTFVDTNRGENLASKLECDHIEVSAKTGKNIELIIEKMVEYSKLIHVSREESIITNADTKSSCC</sequence>
<dbReference type="Pfam" id="PF00071">
    <property type="entry name" value="Ras"/>
    <property type="match status" value="1"/>
</dbReference>
<dbReference type="PROSITE" id="PS51419">
    <property type="entry name" value="RAB"/>
    <property type="match status" value="1"/>
</dbReference>
<reference evidence="3 4" key="1">
    <citation type="submission" date="2024-04" db="EMBL/GenBank/DDBJ databases">
        <title>Tritrichomonas musculus Genome.</title>
        <authorList>
            <person name="Alves-Ferreira E."/>
            <person name="Grigg M."/>
            <person name="Lorenzi H."/>
            <person name="Galac M."/>
        </authorList>
    </citation>
    <scope>NUCLEOTIDE SEQUENCE [LARGE SCALE GENOMIC DNA]</scope>
    <source>
        <strain evidence="3 4">EAF2021</strain>
    </source>
</reference>
<evidence type="ECO:0000313" key="4">
    <source>
        <dbReference type="Proteomes" id="UP001470230"/>
    </source>
</evidence>
<dbReference type="InterPro" id="IPR050227">
    <property type="entry name" value="Rab"/>
</dbReference>
<keyword evidence="1" id="KW-0547">Nucleotide-binding</keyword>
<comment type="caution">
    <text evidence="3">The sequence shown here is derived from an EMBL/GenBank/DDBJ whole genome shotgun (WGS) entry which is preliminary data.</text>
</comment>
<dbReference type="SMART" id="SM00176">
    <property type="entry name" value="RAN"/>
    <property type="match status" value="1"/>
</dbReference>
<evidence type="ECO:0000256" key="1">
    <source>
        <dbReference type="ARBA" id="ARBA00022741"/>
    </source>
</evidence>
<dbReference type="Gene3D" id="3.40.50.300">
    <property type="entry name" value="P-loop containing nucleotide triphosphate hydrolases"/>
    <property type="match status" value="1"/>
</dbReference>
<dbReference type="InterPro" id="IPR001806">
    <property type="entry name" value="Small_GTPase"/>
</dbReference>
<dbReference type="Proteomes" id="UP001470230">
    <property type="component" value="Unassembled WGS sequence"/>
</dbReference>
<dbReference type="SMART" id="SM00174">
    <property type="entry name" value="RHO"/>
    <property type="match status" value="1"/>
</dbReference>
<evidence type="ECO:0000313" key="3">
    <source>
        <dbReference type="EMBL" id="KAK8845094.1"/>
    </source>
</evidence>
<dbReference type="PROSITE" id="PS51417">
    <property type="entry name" value="ARF"/>
    <property type="match status" value="1"/>
</dbReference>
<proteinExistence type="predicted"/>
<dbReference type="PROSITE" id="PS51421">
    <property type="entry name" value="RAS"/>
    <property type="match status" value="1"/>
</dbReference>
<dbReference type="InterPro" id="IPR005225">
    <property type="entry name" value="Small_GTP-bd"/>
</dbReference>
<dbReference type="CDD" id="cd00154">
    <property type="entry name" value="Rab"/>
    <property type="match status" value="1"/>
</dbReference>
<dbReference type="SMART" id="SM00175">
    <property type="entry name" value="RAB"/>
    <property type="match status" value="1"/>
</dbReference>
<dbReference type="PANTHER" id="PTHR47977">
    <property type="entry name" value="RAS-RELATED PROTEIN RAB"/>
    <property type="match status" value="1"/>
</dbReference>
<evidence type="ECO:0008006" key="5">
    <source>
        <dbReference type="Google" id="ProtNLM"/>
    </source>
</evidence>
<dbReference type="NCBIfam" id="TIGR00231">
    <property type="entry name" value="small_GTP"/>
    <property type="match status" value="1"/>
</dbReference>
<dbReference type="EMBL" id="JAPFFF010000031">
    <property type="protein sequence ID" value="KAK8845094.1"/>
    <property type="molecule type" value="Genomic_DNA"/>
</dbReference>
<accession>A0ABR2HDH3</accession>
<evidence type="ECO:0000256" key="2">
    <source>
        <dbReference type="ARBA" id="ARBA00023134"/>
    </source>
</evidence>
<dbReference type="SUPFAM" id="SSF52540">
    <property type="entry name" value="P-loop containing nucleoside triphosphate hydrolases"/>
    <property type="match status" value="1"/>
</dbReference>
<keyword evidence="4" id="KW-1185">Reference proteome</keyword>
<dbReference type="InterPro" id="IPR027417">
    <property type="entry name" value="P-loop_NTPase"/>
</dbReference>
<organism evidence="3 4">
    <name type="scientific">Tritrichomonas musculus</name>
    <dbReference type="NCBI Taxonomy" id="1915356"/>
    <lineage>
        <taxon>Eukaryota</taxon>
        <taxon>Metamonada</taxon>
        <taxon>Parabasalia</taxon>
        <taxon>Tritrichomonadida</taxon>
        <taxon>Tritrichomonadidae</taxon>
        <taxon>Tritrichomonas</taxon>
    </lineage>
</organism>
<dbReference type="PROSITE" id="PS51420">
    <property type="entry name" value="RHO"/>
    <property type="match status" value="1"/>
</dbReference>
<name>A0ABR2HDH3_9EUKA</name>